<evidence type="ECO:0000313" key="4">
    <source>
        <dbReference type="Proteomes" id="UP000549394"/>
    </source>
</evidence>
<keyword evidence="1" id="KW-0808">Transferase</keyword>
<evidence type="ECO:0000259" key="2">
    <source>
        <dbReference type="PROSITE" id="PS51059"/>
    </source>
</evidence>
<dbReference type="InterPro" id="IPR051712">
    <property type="entry name" value="ARTD-AVP"/>
</dbReference>
<keyword evidence="1" id="KW-0520">NAD</keyword>
<keyword evidence="4" id="KW-1185">Reference proteome</keyword>
<dbReference type="PANTHER" id="PTHR45740:SF2">
    <property type="entry name" value="POLY [ADP-RIBOSE] POLYMERASE"/>
    <property type="match status" value="1"/>
</dbReference>
<dbReference type="Pfam" id="PF00644">
    <property type="entry name" value="PARP"/>
    <property type="match status" value="1"/>
</dbReference>
<gene>
    <name evidence="3" type="ORF">DGYR_LOCUS3627</name>
</gene>
<dbReference type="PROSITE" id="PS51059">
    <property type="entry name" value="PARP_CATALYTIC"/>
    <property type="match status" value="1"/>
</dbReference>
<name>A0A7I8VEL4_9ANNE</name>
<feature type="domain" description="PARP catalytic" evidence="2">
    <location>
        <begin position="75"/>
        <end position="316"/>
    </location>
</feature>
<reference evidence="3 4" key="1">
    <citation type="submission" date="2020-08" db="EMBL/GenBank/DDBJ databases">
        <authorList>
            <person name="Hejnol A."/>
        </authorList>
    </citation>
    <scope>NUCLEOTIDE SEQUENCE [LARGE SCALE GENOMIC DNA]</scope>
</reference>
<dbReference type="Proteomes" id="UP000549394">
    <property type="component" value="Unassembled WGS sequence"/>
</dbReference>
<dbReference type="EC" id="2.4.2.-" evidence="1"/>
<protein>
    <recommendedName>
        <fullName evidence="1">Poly [ADP-ribose] polymerase</fullName>
        <shortName evidence="1">PARP</shortName>
        <ecNumber evidence="1">2.4.2.-</ecNumber>
    </recommendedName>
</protein>
<dbReference type="GO" id="GO:1990404">
    <property type="term" value="F:NAD+-protein mono-ADP-ribosyltransferase activity"/>
    <property type="evidence" value="ECO:0007669"/>
    <property type="project" value="TreeGrafter"/>
</dbReference>
<dbReference type="InterPro" id="IPR012317">
    <property type="entry name" value="Poly(ADP-ribose)pol_cat_dom"/>
</dbReference>
<evidence type="ECO:0000313" key="3">
    <source>
        <dbReference type="EMBL" id="CAD5114815.1"/>
    </source>
</evidence>
<sequence length="316" mass="36788">MSKIFLFPLNSRRTNRSSGSIDKQNPILANYYSYPPAFDTDRQNLPLSFDRPQTSHSLMNSHYDRNIKEKIDMCDETPENWSCFYGPLNDIFETKPKVVFLKNKEGYLFNEMEKFFLKAWKDLSKESDANITVREITRIENPQIFSNYTTERKNLLKRSTKEKIKLRETAVDLMVPSTLRQYLRLEINEKYLFHGTSRNKALIITNKGFDNRVASSGWFGKGIYHAHSPKFSHHYTGSENPRYMFLSRVLLGVAYDSTSHAGKSFTTPPCKTCKNTSCENVDHKKTFDSIIGNGSEYVVYNGLQCYPEYLFSYDYN</sequence>
<proteinExistence type="predicted"/>
<dbReference type="GO" id="GO:0003950">
    <property type="term" value="F:NAD+ poly-ADP-ribosyltransferase activity"/>
    <property type="evidence" value="ECO:0007669"/>
    <property type="project" value="UniProtKB-UniRule"/>
</dbReference>
<dbReference type="AlphaFoldDB" id="A0A7I8VEL4"/>
<dbReference type="PANTHER" id="PTHR45740">
    <property type="entry name" value="POLY [ADP-RIBOSE] POLYMERASE"/>
    <property type="match status" value="1"/>
</dbReference>
<accession>A0A7I8VEL4</accession>
<dbReference type="SUPFAM" id="SSF56399">
    <property type="entry name" value="ADP-ribosylation"/>
    <property type="match status" value="1"/>
</dbReference>
<dbReference type="GO" id="GO:0005634">
    <property type="term" value="C:nucleus"/>
    <property type="evidence" value="ECO:0007669"/>
    <property type="project" value="TreeGrafter"/>
</dbReference>
<keyword evidence="1" id="KW-0328">Glycosyltransferase</keyword>
<evidence type="ECO:0000256" key="1">
    <source>
        <dbReference type="RuleBase" id="RU362114"/>
    </source>
</evidence>
<comment type="caution">
    <text evidence="3">The sequence shown here is derived from an EMBL/GenBank/DDBJ whole genome shotgun (WGS) entry which is preliminary data.</text>
</comment>
<dbReference type="EMBL" id="CAJFCJ010000005">
    <property type="protein sequence ID" value="CAD5114815.1"/>
    <property type="molecule type" value="Genomic_DNA"/>
</dbReference>
<organism evidence="3 4">
    <name type="scientific">Dimorphilus gyrociliatus</name>
    <dbReference type="NCBI Taxonomy" id="2664684"/>
    <lineage>
        <taxon>Eukaryota</taxon>
        <taxon>Metazoa</taxon>
        <taxon>Spiralia</taxon>
        <taxon>Lophotrochozoa</taxon>
        <taxon>Annelida</taxon>
        <taxon>Polychaeta</taxon>
        <taxon>Polychaeta incertae sedis</taxon>
        <taxon>Dinophilidae</taxon>
        <taxon>Dimorphilus</taxon>
    </lineage>
</organism>
<dbReference type="OrthoDB" id="411019at2759"/>
<dbReference type="Gene3D" id="3.90.228.10">
    <property type="match status" value="1"/>
</dbReference>